<keyword evidence="2" id="KW-0444">Lipid biosynthesis</keyword>
<dbReference type="PANTHER" id="PTHR43480">
    <property type="entry name" value="ACYL-[ACYL-CARRIER-PROTEIN]--UDP-N-ACETYLGLUCOSAMINE O-ACYLTRANSFERASE"/>
    <property type="match status" value="1"/>
</dbReference>
<comment type="caution">
    <text evidence="8">The sequence shown here is derived from an EMBL/GenBank/DDBJ whole genome shotgun (WGS) entry which is preliminary data.</text>
</comment>
<dbReference type="OrthoDB" id="25818at2759"/>
<keyword evidence="6 8" id="KW-0012">Acyltransferase</keyword>
<dbReference type="GO" id="GO:0008780">
    <property type="term" value="F:acyl-[acyl-carrier-protein]-UDP-N-acetylglucosamine O-acyltransferase activity"/>
    <property type="evidence" value="ECO:0007669"/>
    <property type="project" value="InterPro"/>
</dbReference>
<reference evidence="8 9" key="1">
    <citation type="journal article" date="2014" name="Genome Biol. Evol.">
        <title>The secreted proteins of Achlya hypogyna and Thraustotheca clavata identify the ancestral oomycete secretome and reveal gene acquisitions by horizontal gene transfer.</title>
        <authorList>
            <person name="Misner I."/>
            <person name="Blouin N."/>
            <person name="Leonard G."/>
            <person name="Richards T.A."/>
            <person name="Lane C.E."/>
        </authorList>
    </citation>
    <scope>NUCLEOTIDE SEQUENCE [LARGE SCALE GENOMIC DNA]</scope>
    <source>
        <strain evidence="8 9">ATCC 34112</strain>
    </source>
</reference>
<dbReference type="InterPro" id="IPR029098">
    <property type="entry name" value="Acetyltransf_C"/>
</dbReference>
<accession>A0A1V9ZQ67</accession>
<gene>
    <name evidence="8" type="ORF">THRCLA_06210</name>
</gene>
<dbReference type="GO" id="GO:0016020">
    <property type="term" value="C:membrane"/>
    <property type="evidence" value="ECO:0007669"/>
    <property type="project" value="GOC"/>
</dbReference>
<evidence type="ECO:0000256" key="4">
    <source>
        <dbReference type="ARBA" id="ARBA00022679"/>
    </source>
</evidence>
<evidence type="ECO:0000256" key="6">
    <source>
        <dbReference type="ARBA" id="ARBA00023315"/>
    </source>
</evidence>
<dbReference type="SUPFAM" id="SSF51161">
    <property type="entry name" value="Trimeric LpxA-like enzymes"/>
    <property type="match status" value="1"/>
</dbReference>
<organism evidence="8 9">
    <name type="scientific">Thraustotheca clavata</name>
    <dbReference type="NCBI Taxonomy" id="74557"/>
    <lineage>
        <taxon>Eukaryota</taxon>
        <taxon>Sar</taxon>
        <taxon>Stramenopiles</taxon>
        <taxon>Oomycota</taxon>
        <taxon>Saprolegniomycetes</taxon>
        <taxon>Saprolegniales</taxon>
        <taxon>Achlyaceae</taxon>
        <taxon>Thraustotheca</taxon>
    </lineage>
</organism>
<dbReference type="PROSITE" id="PS00101">
    <property type="entry name" value="HEXAPEP_TRANSFERASES"/>
    <property type="match status" value="1"/>
</dbReference>
<evidence type="ECO:0000313" key="9">
    <source>
        <dbReference type="Proteomes" id="UP000243217"/>
    </source>
</evidence>
<keyword evidence="5" id="KW-0443">Lipid metabolism</keyword>
<dbReference type="NCBIfam" id="NF003657">
    <property type="entry name" value="PRK05289.1"/>
    <property type="match status" value="1"/>
</dbReference>
<protein>
    <submittedName>
        <fullName evidence="8">Acyl-, acyl-carrier-protein-UDP-N-acetylglucosamine O-acyltransferase</fullName>
    </submittedName>
</protein>
<sequence length="327" mass="35277">MKILSIVHRRAFSSYPHSATQIESVATFLDRLGTPELRVESSLGSTFIHPTAIVHPDTQIAPGVQIGPYCIVGPDVQLKENVVLKQHVVVDGATKVGANTIIFPFASIGGLSQDKKHNSSLNNSSSLEIGSNCVIREHVTINCGTNDGTTRVGDDCWILATSHIGHDSQVGNRVVISNATCLAGHVHIDDMAIIGGQVGIKQFVRIGRLAMIGGKSAIDGDVVPYGLAIGNRAKIAGLNLVGLRRLRVARSEIKALLQTYRYVFGLDCQNSFAPSLALSRHESIVERAKEAKAFHSSSASLSERLEEMIEFVEDSPKRERSTLCTPH</sequence>
<dbReference type="InterPro" id="IPR001451">
    <property type="entry name" value="Hexapep"/>
</dbReference>
<dbReference type="InterPro" id="IPR011004">
    <property type="entry name" value="Trimer_LpxA-like_sf"/>
</dbReference>
<dbReference type="GO" id="GO:0009245">
    <property type="term" value="P:lipid A biosynthetic process"/>
    <property type="evidence" value="ECO:0007669"/>
    <property type="project" value="UniProtKB-KW"/>
</dbReference>
<dbReference type="Gene3D" id="1.20.1180.10">
    <property type="entry name" value="Udp N-acetylglucosamine O-acyltransferase, C-terminal domain"/>
    <property type="match status" value="1"/>
</dbReference>
<evidence type="ECO:0000259" key="7">
    <source>
        <dbReference type="Pfam" id="PF13720"/>
    </source>
</evidence>
<evidence type="ECO:0000256" key="5">
    <source>
        <dbReference type="ARBA" id="ARBA00023098"/>
    </source>
</evidence>
<dbReference type="AlphaFoldDB" id="A0A1V9ZQ67"/>
<keyword evidence="9" id="KW-1185">Reference proteome</keyword>
<dbReference type="PANTHER" id="PTHR43480:SF1">
    <property type="entry name" value="ACYL-[ACYL-CARRIER-PROTEIN]--UDP-N-ACETYLGLUCOSAMINE O-ACYLTRANSFERASE, MITOCHONDRIAL-RELATED"/>
    <property type="match status" value="1"/>
</dbReference>
<dbReference type="STRING" id="74557.A0A1V9ZQ67"/>
<keyword evidence="3" id="KW-0441">Lipid A biosynthesis</keyword>
<proteinExistence type="predicted"/>
<keyword evidence="4 8" id="KW-0808">Transferase</keyword>
<evidence type="ECO:0000256" key="3">
    <source>
        <dbReference type="ARBA" id="ARBA00022556"/>
    </source>
</evidence>
<evidence type="ECO:0000313" key="8">
    <source>
        <dbReference type="EMBL" id="OQS00127.1"/>
    </source>
</evidence>
<dbReference type="InterPro" id="IPR018357">
    <property type="entry name" value="Hexapep_transf_CS"/>
</dbReference>
<evidence type="ECO:0000256" key="2">
    <source>
        <dbReference type="ARBA" id="ARBA00022516"/>
    </source>
</evidence>
<dbReference type="Pfam" id="PF13720">
    <property type="entry name" value="Acetyltransf_11"/>
    <property type="match status" value="1"/>
</dbReference>
<dbReference type="InterPro" id="IPR037157">
    <property type="entry name" value="Acetyltransf_C_sf"/>
</dbReference>
<name>A0A1V9ZQ67_9STRA</name>
<dbReference type="Proteomes" id="UP000243217">
    <property type="component" value="Unassembled WGS sequence"/>
</dbReference>
<keyword evidence="1" id="KW-0963">Cytoplasm</keyword>
<dbReference type="InterPro" id="IPR010137">
    <property type="entry name" value="Lipid_A_LpxA"/>
</dbReference>
<evidence type="ECO:0000256" key="1">
    <source>
        <dbReference type="ARBA" id="ARBA00022490"/>
    </source>
</evidence>
<dbReference type="Gene3D" id="2.160.10.10">
    <property type="entry name" value="Hexapeptide repeat proteins"/>
    <property type="match status" value="1"/>
</dbReference>
<dbReference type="EMBL" id="JNBS01001749">
    <property type="protein sequence ID" value="OQS00127.1"/>
    <property type="molecule type" value="Genomic_DNA"/>
</dbReference>
<feature type="domain" description="UDP N-acetylglucosamine O-acyltransferase C-terminal" evidence="7">
    <location>
        <begin position="221"/>
        <end position="315"/>
    </location>
</feature>
<dbReference type="Pfam" id="PF00132">
    <property type="entry name" value="Hexapep"/>
    <property type="match status" value="2"/>
</dbReference>
<dbReference type="NCBIfam" id="TIGR01852">
    <property type="entry name" value="lipid_A_lpxA"/>
    <property type="match status" value="1"/>
</dbReference>